<proteinExistence type="predicted"/>
<evidence type="ECO:0000313" key="4">
    <source>
        <dbReference type="EMBL" id="KAK7100323.1"/>
    </source>
</evidence>
<organism evidence="5 6">
    <name type="scientific">Littorina saxatilis</name>
    <dbReference type="NCBI Taxonomy" id="31220"/>
    <lineage>
        <taxon>Eukaryota</taxon>
        <taxon>Metazoa</taxon>
        <taxon>Spiralia</taxon>
        <taxon>Lophotrochozoa</taxon>
        <taxon>Mollusca</taxon>
        <taxon>Gastropoda</taxon>
        <taxon>Caenogastropoda</taxon>
        <taxon>Littorinimorpha</taxon>
        <taxon>Littorinoidea</taxon>
        <taxon>Littorinidae</taxon>
        <taxon>Littorina</taxon>
    </lineage>
</organism>
<name>A0AAN9BSR3_9CAEN</name>
<dbReference type="EMBL" id="JBAMIC010000003">
    <property type="protein sequence ID" value="KAK7110833.1"/>
    <property type="molecule type" value="Genomic_DNA"/>
</dbReference>
<dbReference type="PANTHER" id="PTHR46599:SF3">
    <property type="entry name" value="PIGGYBAC TRANSPOSABLE ELEMENT-DERIVED PROTEIN 4"/>
    <property type="match status" value="1"/>
</dbReference>
<accession>A0AAN9BSR3</accession>
<evidence type="ECO:0000313" key="6">
    <source>
        <dbReference type="Proteomes" id="UP001374579"/>
    </source>
</evidence>
<dbReference type="Pfam" id="PF13843">
    <property type="entry name" value="DDE_Tnp_1_7"/>
    <property type="match status" value="1"/>
</dbReference>
<feature type="domain" description="PiggyBac transposable element-derived protein" evidence="2">
    <location>
        <begin position="21"/>
        <end position="109"/>
    </location>
</feature>
<dbReference type="EMBL" id="JBAMIC010000014">
    <property type="protein sequence ID" value="KAK7096355.1"/>
    <property type="molecule type" value="Genomic_DNA"/>
</dbReference>
<dbReference type="AlphaFoldDB" id="A0AAN9BSR3"/>
<sequence length="202" mass="23055">MPFDRETVLNVGEDFPENPQPLDFFRLFVGDEMIDLLVEQTNHYAQRKIDAGNLKTHLRLHRWLPVTLDEMKVFLSLVITTGLVIKPTIEEYWSQDEITSTPFFTKNMTVPCEVPGYPQQLPPCGQHTGQCLLSPPQVCWCVPVASWILEAASPTADLIFSRSSKASTKRKESSQLPQTHDWYTPTNLQHRHSRCQETASTT</sequence>
<evidence type="ECO:0000259" key="2">
    <source>
        <dbReference type="Pfam" id="PF13843"/>
    </source>
</evidence>
<dbReference type="InterPro" id="IPR029526">
    <property type="entry name" value="PGBD"/>
</dbReference>
<gene>
    <name evidence="3" type="ORF">V1264_005657</name>
    <name evidence="5" type="ORF">V1264_014645</name>
    <name evidence="4" type="ORF">V1264_023296</name>
</gene>
<dbReference type="EMBL" id="JBAMIC010000011">
    <property type="protein sequence ID" value="KAK7100323.1"/>
    <property type="molecule type" value="Genomic_DNA"/>
</dbReference>
<protein>
    <recommendedName>
        <fullName evidence="2">PiggyBac transposable element-derived protein domain-containing protein</fullName>
    </recommendedName>
</protein>
<keyword evidence="6" id="KW-1185">Reference proteome</keyword>
<dbReference type="Proteomes" id="UP001374579">
    <property type="component" value="Unassembled WGS sequence"/>
</dbReference>
<comment type="caution">
    <text evidence="5">The sequence shown here is derived from an EMBL/GenBank/DDBJ whole genome shotgun (WGS) entry which is preliminary data.</text>
</comment>
<reference evidence="5 6" key="1">
    <citation type="submission" date="2024-02" db="EMBL/GenBank/DDBJ databases">
        <title>Chromosome-scale genome assembly of the rough periwinkle Littorina saxatilis.</title>
        <authorList>
            <person name="De Jode A."/>
            <person name="Faria R."/>
            <person name="Formenti G."/>
            <person name="Sims Y."/>
            <person name="Smith T.P."/>
            <person name="Tracey A."/>
            <person name="Wood J.M.D."/>
            <person name="Zagrodzka Z.B."/>
            <person name="Johannesson K."/>
            <person name="Butlin R.K."/>
            <person name="Leder E.H."/>
        </authorList>
    </citation>
    <scope>NUCLEOTIDE SEQUENCE [LARGE SCALE GENOMIC DNA]</scope>
    <source>
        <strain evidence="5">Snail1</strain>
        <tissue evidence="5">Muscle</tissue>
    </source>
</reference>
<feature type="region of interest" description="Disordered" evidence="1">
    <location>
        <begin position="169"/>
        <end position="202"/>
    </location>
</feature>
<evidence type="ECO:0000313" key="5">
    <source>
        <dbReference type="EMBL" id="KAK7110833.1"/>
    </source>
</evidence>
<evidence type="ECO:0000313" key="3">
    <source>
        <dbReference type="EMBL" id="KAK7096355.1"/>
    </source>
</evidence>
<dbReference type="PANTHER" id="PTHR46599">
    <property type="entry name" value="PIGGYBAC TRANSPOSABLE ELEMENT-DERIVED PROTEIN 4"/>
    <property type="match status" value="1"/>
</dbReference>
<evidence type="ECO:0000256" key="1">
    <source>
        <dbReference type="SAM" id="MobiDB-lite"/>
    </source>
</evidence>